<keyword evidence="1" id="KW-0472">Membrane</keyword>
<feature type="transmembrane region" description="Helical" evidence="1">
    <location>
        <begin position="48"/>
        <end position="67"/>
    </location>
</feature>
<keyword evidence="1" id="KW-0812">Transmembrane</keyword>
<dbReference type="EMBL" id="FZOC01000001">
    <property type="protein sequence ID" value="SNR67508.1"/>
    <property type="molecule type" value="Genomic_DNA"/>
</dbReference>
<gene>
    <name evidence="2" type="ORF">SAMN04488503_0786</name>
</gene>
<keyword evidence="3" id="KW-1185">Reference proteome</keyword>
<evidence type="ECO:0000313" key="3">
    <source>
        <dbReference type="Proteomes" id="UP000198324"/>
    </source>
</evidence>
<dbReference type="AlphaFoldDB" id="A0A238Y9K8"/>
<proteinExistence type="predicted"/>
<organism evidence="2 3">
    <name type="scientific">Humidesulfovibrio mexicanus</name>
    <dbReference type="NCBI Taxonomy" id="147047"/>
    <lineage>
        <taxon>Bacteria</taxon>
        <taxon>Pseudomonadati</taxon>
        <taxon>Thermodesulfobacteriota</taxon>
        <taxon>Desulfovibrionia</taxon>
        <taxon>Desulfovibrionales</taxon>
        <taxon>Desulfovibrionaceae</taxon>
        <taxon>Humidesulfovibrio</taxon>
    </lineage>
</organism>
<accession>A0A238Y9K8</accession>
<sequence>MDSGDTPLRQRAQNLWRRLRLTRREPWNWLAQNLAAALLPPGLLFHSWPLVVLSLAGVAAACLPLPLPPMEHTGAKRLAPRIETFIGLESAWLALPMTPRKKRQLWLLGLGAPLTALFLWLQDLGPIAIALAVWTLLAVRRRNIKDGITP</sequence>
<dbReference type="Proteomes" id="UP000198324">
    <property type="component" value="Unassembled WGS sequence"/>
</dbReference>
<name>A0A238Y9K8_9BACT</name>
<protein>
    <submittedName>
        <fullName evidence="2">Uncharacterized protein</fullName>
    </submittedName>
</protein>
<keyword evidence="1" id="KW-1133">Transmembrane helix</keyword>
<evidence type="ECO:0000313" key="2">
    <source>
        <dbReference type="EMBL" id="SNR67508.1"/>
    </source>
</evidence>
<feature type="transmembrane region" description="Helical" evidence="1">
    <location>
        <begin position="127"/>
        <end position="144"/>
    </location>
</feature>
<evidence type="ECO:0000256" key="1">
    <source>
        <dbReference type="SAM" id="Phobius"/>
    </source>
</evidence>
<reference evidence="2 3" key="1">
    <citation type="submission" date="2017-06" db="EMBL/GenBank/DDBJ databases">
        <authorList>
            <person name="Kim H.J."/>
            <person name="Triplett B.A."/>
        </authorList>
    </citation>
    <scope>NUCLEOTIDE SEQUENCE [LARGE SCALE GENOMIC DNA]</scope>
    <source>
        <strain evidence="2 3">DSM 13116</strain>
    </source>
</reference>
<dbReference type="RefSeq" id="WP_089271889.1">
    <property type="nucleotide sequence ID" value="NZ_FZOC01000001.1"/>
</dbReference>